<evidence type="ECO:0000256" key="1">
    <source>
        <dbReference type="SAM" id="Phobius"/>
    </source>
</evidence>
<keyword evidence="1" id="KW-0812">Transmembrane</keyword>
<sequence length="231" mass="24926">MIKIFIGLCAVLAVIMIVMGGIEYMTSELPGNKQNGRERITNALLGLLIALGTYALLNTINPQLLRTDVKILDTEITYASQDTPQIPINGKYADGRSFGALWNDSIGKNTPVCKSIDETGCLPAYVNVKSPECTFVGQPDCTSIRGFDPSALRSIQWGCECVLTITGGTETWLHEPGSSHKPGSSTVDLRATPKLDAYLSGGKPLINLTKYPPPDGPMYETTGGNHWHIGK</sequence>
<proteinExistence type="predicted"/>
<protein>
    <submittedName>
        <fullName evidence="2">Uncharacterized protein</fullName>
    </submittedName>
</protein>
<name>A0A1F6Y6N4_9BACT</name>
<comment type="caution">
    <text evidence="2">The sequence shown here is derived from an EMBL/GenBank/DDBJ whole genome shotgun (WGS) entry which is preliminary data.</text>
</comment>
<keyword evidence="1" id="KW-1133">Transmembrane helix</keyword>
<dbReference type="AlphaFoldDB" id="A0A1F6Y6N4"/>
<organism evidence="2 3">
    <name type="scientific">Candidatus Nomurabacteria bacterium RIFCSPLOWO2_12_FULL_44_11</name>
    <dbReference type="NCBI Taxonomy" id="1801796"/>
    <lineage>
        <taxon>Bacteria</taxon>
        <taxon>Candidatus Nomuraibacteriota</taxon>
    </lineage>
</organism>
<reference evidence="2 3" key="1">
    <citation type="journal article" date="2016" name="Nat. Commun.">
        <title>Thousands of microbial genomes shed light on interconnected biogeochemical processes in an aquifer system.</title>
        <authorList>
            <person name="Anantharaman K."/>
            <person name="Brown C.T."/>
            <person name="Hug L.A."/>
            <person name="Sharon I."/>
            <person name="Castelle C.J."/>
            <person name="Probst A.J."/>
            <person name="Thomas B.C."/>
            <person name="Singh A."/>
            <person name="Wilkins M.J."/>
            <person name="Karaoz U."/>
            <person name="Brodie E.L."/>
            <person name="Williams K.H."/>
            <person name="Hubbard S.S."/>
            <person name="Banfield J.F."/>
        </authorList>
    </citation>
    <scope>NUCLEOTIDE SEQUENCE [LARGE SCALE GENOMIC DNA]</scope>
</reference>
<dbReference type="Proteomes" id="UP000178645">
    <property type="component" value="Unassembled WGS sequence"/>
</dbReference>
<evidence type="ECO:0000313" key="3">
    <source>
        <dbReference type="Proteomes" id="UP000178645"/>
    </source>
</evidence>
<feature type="transmembrane region" description="Helical" evidence="1">
    <location>
        <begin position="40"/>
        <end position="57"/>
    </location>
</feature>
<gene>
    <name evidence="2" type="ORF">A3G53_01820</name>
</gene>
<accession>A0A1F6Y6N4</accession>
<keyword evidence="1" id="KW-0472">Membrane</keyword>
<evidence type="ECO:0000313" key="2">
    <source>
        <dbReference type="EMBL" id="OGJ02002.1"/>
    </source>
</evidence>
<dbReference type="EMBL" id="MFVU01000014">
    <property type="protein sequence ID" value="OGJ02002.1"/>
    <property type="molecule type" value="Genomic_DNA"/>
</dbReference>